<dbReference type="GO" id="GO:0000009">
    <property type="term" value="F:alpha-1,6-mannosyltransferase activity"/>
    <property type="evidence" value="ECO:0007669"/>
    <property type="project" value="InterPro"/>
</dbReference>
<dbReference type="EC" id="2.4.1.-" evidence="12"/>
<keyword evidence="11 12" id="KW-0472">Membrane</keyword>
<dbReference type="EMBL" id="JAWIZZ010000045">
    <property type="protein sequence ID" value="KAK5780067.1"/>
    <property type="molecule type" value="Genomic_DNA"/>
</dbReference>
<evidence type="ECO:0000256" key="3">
    <source>
        <dbReference type="ARBA" id="ARBA00008698"/>
    </source>
</evidence>
<evidence type="ECO:0000256" key="11">
    <source>
        <dbReference type="ARBA" id="ARBA00023136"/>
    </source>
</evidence>
<keyword evidence="6 12" id="KW-0328">Glycosyltransferase</keyword>
<evidence type="ECO:0000256" key="5">
    <source>
        <dbReference type="ARBA" id="ARBA00022502"/>
    </source>
</evidence>
<dbReference type="PANTHER" id="PTHR12468:SF2">
    <property type="entry name" value="GPI MANNOSYLTRANSFERASE 2"/>
    <property type="match status" value="1"/>
</dbReference>
<feature type="transmembrane region" description="Helical" evidence="12">
    <location>
        <begin position="61"/>
        <end position="85"/>
    </location>
</feature>
<dbReference type="Pfam" id="PF04188">
    <property type="entry name" value="Mannosyl_trans2"/>
    <property type="match status" value="1"/>
</dbReference>
<keyword evidence="5 12" id="KW-0337">GPI-anchor biosynthesis</keyword>
<evidence type="ECO:0000256" key="2">
    <source>
        <dbReference type="ARBA" id="ARBA00004687"/>
    </source>
</evidence>
<evidence type="ECO:0000313" key="13">
    <source>
        <dbReference type="EMBL" id="KAK5780067.1"/>
    </source>
</evidence>
<evidence type="ECO:0000256" key="10">
    <source>
        <dbReference type="ARBA" id="ARBA00022989"/>
    </source>
</evidence>
<feature type="transmembrane region" description="Helical" evidence="12">
    <location>
        <begin position="138"/>
        <end position="160"/>
    </location>
</feature>
<dbReference type="AlphaFoldDB" id="A0AAN7WQU0"/>
<comment type="function">
    <text evidence="12">Mannosyltransferase involved in glycosylphosphatidylinositol-anchor biosynthesis.</text>
</comment>
<evidence type="ECO:0000256" key="12">
    <source>
        <dbReference type="RuleBase" id="RU363112"/>
    </source>
</evidence>
<comment type="caution">
    <text evidence="13">The sequence shown here is derived from an EMBL/GenBank/DDBJ whole genome shotgun (WGS) entry which is preliminary data.</text>
</comment>
<proteinExistence type="inferred from homology"/>
<evidence type="ECO:0000256" key="4">
    <source>
        <dbReference type="ARBA" id="ARBA00013795"/>
    </source>
</evidence>
<evidence type="ECO:0000256" key="9">
    <source>
        <dbReference type="ARBA" id="ARBA00022824"/>
    </source>
</evidence>
<comment type="subcellular location">
    <subcellularLocation>
        <location evidence="1 12">Endoplasmic reticulum membrane</location>
        <topology evidence="1 12">Multi-pass membrane protein</topology>
    </subcellularLocation>
</comment>
<evidence type="ECO:0000313" key="14">
    <source>
        <dbReference type="Proteomes" id="UP001306508"/>
    </source>
</evidence>
<dbReference type="GO" id="GO:0031501">
    <property type="term" value="C:mannosyltransferase complex"/>
    <property type="evidence" value="ECO:0007669"/>
    <property type="project" value="TreeGrafter"/>
</dbReference>
<dbReference type="GO" id="GO:0005789">
    <property type="term" value="C:endoplasmic reticulum membrane"/>
    <property type="evidence" value="ECO:0007669"/>
    <property type="project" value="UniProtKB-SubCell"/>
</dbReference>
<accession>A0AAN7WQU0</accession>
<evidence type="ECO:0000256" key="1">
    <source>
        <dbReference type="ARBA" id="ARBA00004477"/>
    </source>
</evidence>
<keyword evidence="10 12" id="KW-1133">Transmembrane helix</keyword>
<dbReference type="PANTHER" id="PTHR12468">
    <property type="entry name" value="GPI MANNOSYLTRANSFERASE 2"/>
    <property type="match status" value="1"/>
</dbReference>
<dbReference type="InterPro" id="IPR007315">
    <property type="entry name" value="PIG-V/Gpi18"/>
</dbReference>
<feature type="transmembrane region" description="Helical" evidence="12">
    <location>
        <begin position="248"/>
        <end position="268"/>
    </location>
</feature>
<sequence length="271" mass="31497">MKFKIGLYSSIYYLGTIPLFTLAALNRPICVLLGLIYIYDLLSILQYFVMKKRFSEDLSTIIRQIVALPLLSGTIMLLTVVYNWYYIPFNRFCPSGGEWCNEQILKSIPFITKQSFYSFIQAKYWNIGFLNYWTLNNIPNFIIAIPQFIILLKSIHHFIINLHNSPNRCNTIIPLVAITIIFLFIVLFLAHVQIINRVSSFIPLHLWYISETLISAKTNNQISHYKKSPNLNANGVNFDNTKMIWVKLYLGCLFFWVSIQTVLFGLFLPPA</sequence>
<organism evidence="13 14">
    <name type="scientific">Arxiozyma heterogenica</name>
    <dbReference type="NCBI Taxonomy" id="278026"/>
    <lineage>
        <taxon>Eukaryota</taxon>
        <taxon>Fungi</taxon>
        <taxon>Dikarya</taxon>
        <taxon>Ascomycota</taxon>
        <taxon>Saccharomycotina</taxon>
        <taxon>Saccharomycetes</taxon>
        <taxon>Saccharomycetales</taxon>
        <taxon>Saccharomycetaceae</taxon>
        <taxon>Arxiozyma</taxon>
    </lineage>
</organism>
<dbReference type="Proteomes" id="UP001306508">
    <property type="component" value="Unassembled WGS sequence"/>
</dbReference>
<gene>
    <name evidence="13" type="ORF">RI543_002608</name>
</gene>
<name>A0AAN7WQU0_9SACH</name>
<keyword evidence="9 12" id="KW-0256">Endoplasmic reticulum</keyword>
<dbReference type="GO" id="GO:0004376">
    <property type="term" value="F:GPI mannosyltransferase activity"/>
    <property type="evidence" value="ECO:0007669"/>
    <property type="project" value="InterPro"/>
</dbReference>
<keyword evidence="8 12" id="KW-0812">Transmembrane</keyword>
<dbReference type="GO" id="GO:0006506">
    <property type="term" value="P:GPI anchor biosynthetic process"/>
    <property type="evidence" value="ECO:0007669"/>
    <property type="project" value="UniProtKB-KW"/>
</dbReference>
<keyword evidence="7 12" id="KW-0808">Transferase</keyword>
<reference evidence="14" key="1">
    <citation type="submission" date="2023-07" db="EMBL/GenBank/DDBJ databases">
        <title>A draft genome of Kazachstania heterogenica Y-27499.</title>
        <authorList>
            <person name="Donic C."/>
            <person name="Kralova J.S."/>
            <person name="Fidel L."/>
            <person name="Ben-Dor S."/>
            <person name="Jung S."/>
        </authorList>
    </citation>
    <scope>NUCLEOTIDE SEQUENCE [LARGE SCALE GENOMIC DNA]</scope>
    <source>
        <strain evidence="14">Y27499</strain>
    </source>
</reference>
<comment type="caution">
    <text evidence="12">Lacks conserved residue(s) required for the propagation of feature annotation.</text>
</comment>
<evidence type="ECO:0000256" key="6">
    <source>
        <dbReference type="ARBA" id="ARBA00022676"/>
    </source>
</evidence>
<feature type="transmembrane region" description="Helical" evidence="12">
    <location>
        <begin position="7"/>
        <end position="25"/>
    </location>
</feature>
<feature type="transmembrane region" description="Helical" evidence="12">
    <location>
        <begin position="31"/>
        <end position="49"/>
    </location>
</feature>
<keyword evidence="14" id="KW-1185">Reference proteome</keyword>
<evidence type="ECO:0000256" key="8">
    <source>
        <dbReference type="ARBA" id="ARBA00022692"/>
    </source>
</evidence>
<evidence type="ECO:0000256" key="7">
    <source>
        <dbReference type="ARBA" id="ARBA00022679"/>
    </source>
</evidence>
<protein>
    <recommendedName>
        <fullName evidence="4 12">GPI mannosyltransferase 2</fullName>
        <ecNumber evidence="12">2.4.1.-</ecNumber>
    </recommendedName>
</protein>
<feature type="transmembrane region" description="Helical" evidence="12">
    <location>
        <begin position="172"/>
        <end position="195"/>
    </location>
</feature>
<comment type="pathway">
    <text evidence="2 12">Glycolipid biosynthesis; glycosylphosphatidylinositol-anchor biosynthesis.</text>
</comment>
<comment type="similarity">
    <text evidence="3 12">Belongs to the PIGV family.</text>
</comment>